<dbReference type="Proteomes" id="UP000324233">
    <property type="component" value="Chromosome"/>
</dbReference>
<dbReference type="PANTHER" id="PTHR34351">
    <property type="entry name" value="SLR1927 PROTEIN-RELATED"/>
    <property type="match status" value="1"/>
</dbReference>
<reference evidence="4 5" key="1">
    <citation type="submission" date="2019-08" db="EMBL/GenBank/DDBJ databases">
        <title>Deep-cultivation of Planctomycetes and their phenomic and genomic characterization uncovers novel biology.</title>
        <authorList>
            <person name="Wiegand S."/>
            <person name="Jogler M."/>
            <person name="Boedeker C."/>
            <person name="Pinto D."/>
            <person name="Vollmers J."/>
            <person name="Rivas-Marin E."/>
            <person name="Kohn T."/>
            <person name="Peeters S.H."/>
            <person name="Heuer A."/>
            <person name="Rast P."/>
            <person name="Oberbeckmann S."/>
            <person name="Bunk B."/>
            <person name="Jeske O."/>
            <person name="Meyerdierks A."/>
            <person name="Storesund J.E."/>
            <person name="Kallscheuer N."/>
            <person name="Luecker S."/>
            <person name="Lage O.M."/>
            <person name="Pohl T."/>
            <person name="Merkel B.J."/>
            <person name="Hornburger P."/>
            <person name="Mueller R.-W."/>
            <person name="Bruemmer F."/>
            <person name="Labrenz M."/>
            <person name="Spormann A.M."/>
            <person name="Op den Camp H."/>
            <person name="Overmann J."/>
            <person name="Amann R."/>
            <person name="Jetten M.S.M."/>
            <person name="Mascher T."/>
            <person name="Medema M.H."/>
            <person name="Devos D.P."/>
            <person name="Kaster A.-K."/>
            <person name="Ovreas L."/>
            <person name="Rohde M."/>
            <person name="Galperin M.Y."/>
            <person name="Jogler C."/>
        </authorList>
    </citation>
    <scope>NUCLEOTIDE SEQUENCE [LARGE SCALE GENOMIC DNA]</scope>
    <source>
        <strain evidence="4 5">OJF2</strain>
    </source>
</reference>
<dbReference type="RefSeq" id="WP_148593145.1">
    <property type="nucleotide sequence ID" value="NZ_CP042997.1"/>
</dbReference>
<gene>
    <name evidence="4" type="ORF">OJF2_18420</name>
</gene>
<dbReference type="OrthoDB" id="9812729at2"/>
<proteinExistence type="predicted"/>
<organism evidence="4 5">
    <name type="scientific">Aquisphaera giovannonii</name>
    <dbReference type="NCBI Taxonomy" id="406548"/>
    <lineage>
        <taxon>Bacteria</taxon>
        <taxon>Pseudomonadati</taxon>
        <taxon>Planctomycetota</taxon>
        <taxon>Planctomycetia</taxon>
        <taxon>Isosphaerales</taxon>
        <taxon>Isosphaeraceae</taxon>
        <taxon>Aquisphaera</taxon>
    </lineage>
</organism>
<dbReference type="Pfam" id="PF01882">
    <property type="entry name" value="DUF58"/>
    <property type="match status" value="1"/>
</dbReference>
<feature type="transmembrane region" description="Helical" evidence="2">
    <location>
        <begin position="61"/>
        <end position="83"/>
    </location>
</feature>
<name>A0A5B9VZE0_9BACT</name>
<dbReference type="InterPro" id="IPR002881">
    <property type="entry name" value="DUF58"/>
</dbReference>
<feature type="compositionally biased region" description="Basic and acidic residues" evidence="1">
    <location>
        <begin position="436"/>
        <end position="448"/>
    </location>
</feature>
<evidence type="ECO:0000256" key="2">
    <source>
        <dbReference type="SAM" id="Phobius"/>
    </source>
</evidence>
<dbReference type="EMBL" id="CP042997">
    <property type="protein sequence ID" value="QEH33341.1"/>
    <property type="molecule type" value="Genomic_DNA"/>
</dbReference>
<feature type="domain" description="DUF58" evidence="3">
    <location>
        <begin position="236"/>
        <end position="390"/>
    </location>
</feature>
<keyword evidence="2" id="KW-0812">Transmembrane</keyword>
<keyword evidence="2" id="KW-1133">Transmembrane helix</keyword>
<sequence>MSIEERIRPAASRGLVGRVARGVAQALVPTERTIPTREGLLYCLVIALLLAAGWSQQVNLIMLVATLAAGPGLMSLIGGRAFLRRLSVVRRVPAYVFAGDPLAVDYTLENSRRWSAALAVFMEDLLVPVDRQAAGGAIAPKVFFPRVPADDRVRLRWAGPSPRRGRYRFRDLDLGTRAPFGLVERRVTIPLAEEIVVYPRIGRLTRRWFQLQRLANENRMGKRRDSSSQHEEYHGLRDYRDGDSPRWIHWRTSARRGELMVKEFEQQNEQELALLLDPWLPRTKVPPGLRDAMEEAISLAATVCVETCRRQGRRMVLGWTGATPGVCQGQGSVKLLHELLEQLAVMRPASEGSLAELIDALPPTTLRDSLLVIISTRPVQLAEEAERSSRLAGGAARNLLSRTIVLNAAQGEISDLMEDVRDGSRSLIENRLTSTEQERLDDQEDRRRAVAASPAGANGEMAAGGPSEGAVKA</sequence>
<evidence type="ECO:0000313" key="5">
    <source>
        <dbReference type="Proteomes" id="UP000324233"/>
    </source>
</evidence>
<dbReference type="KEGG" id="agv:OJF2_18420"/>
<evidence type="ECO:0000259" key="3">
    <source>
        <dbReference type="Pfam" id="PF01882"/>
    </source>
</evidence>
<keyword evidence="5" id="KW-1185">Reference proteome</keyword>
<protein>
    <recommendedName>
        <fullName evidence="3">DUF58 domain-containing protein</fullName>
    </recommendedName>
</protein>
<dbReference type="PANTHER" id="PTHR34351:SF1">
    <property type="entry name" value="SLR1927 PROTEIN"/>
    <property type="match status" value="1"/>
</dbReference>
<evidence type="ECO:0000256" key="1">
    <source>
        <dbReference type="SAM" id="MobiDB-lite"/>
    </source>
</evidence>
<feature type="region of interest" description="Disordered" evidence="1">
    <location>
        <begin position="432"/>
        <end position="473"/>
    </location>
</feature>
<accession>A0A5B9VZE0</accession>
<evidence type="ECO:0000313" key="4">
    <source>
        <dbReference type="EMBL" id="QEH33341.1"/>
    </source>
</evidence>
<dbReference type="AlphaFoldDB" id="A0A5B9VZE0"/>
<keyword evidence="2" id="KW-0472">Membrane</keyword>
<feature type="transmembrane region" description="Helical" evidence="2">
    <location>
        <begin position="39"/>
        <end position="55"/>
    </location>
</feature>